<evidence type="ECO:0000313" key="1">
    <source>
        <dbReference type="EMBL" id="KAJ8030984.1"/>
    </source>
</evidence>
<dbReference type="AlphaFoldDB" id="A0A9Q1BQU1"/>
<reference evidence="1" key="1">
    <citation type="submission" date="2021-10" db="EMBL/GenBank/DDBJ databases">
        <title>Tropical sea cucumber genome reveals ecological adaptation and Cuvierian tubules defense mechanism.</title>
        <authorList>
            <person name="Chen T."/>
        </authorList>
    </citation>
    <scope>NUCLEOTIDE SEQUENCE</scope>
    <source>
        <strain evidence="1">Nanhai2018</strain>
        <tissue evidence="1">Muscle</tissue>
    </source>
</reference>
<dbReference type="EMBL" id="JAIZAY010000013">
    <property type="protein sequence ID" value="KAJ8030984.1"/>
    <property type="molecule type" value="Genomic_DNA"/>
</dbReference>
<dbReference type="PANTHER" id="PTHR45913:SF22">
    <property type="entry name" value="SCAN BOX DOMAIN-CONTAINING PROTEIN"/>
    <property type="match status" value="1"/>
</dbReference>
<dbReference type="OrthoDB" id="6880243at2759"/>
<name>A0A9Q1BQU1_HOLLE</name>
<gene>
    <name evidence="1" type="ORF">HOLleu_27563</name>
</gene>
<comment type="caution">
    <text evidence="1">The sequence shown here is derived from an EMBL/GenBank/DDBJ whole genome shotgun (WGS) entry which is preliminary data.</text>
</comment>
<protein>
    <submittedName>
        <fullName evidence="1">Uncharacterized protein</fullName>
    </submittedName>
</protein>
<accession>A0A9Q1BQU1</accession>
<dbReference type="PANTHER" id="PTHR45913">
    <property type="entry name" value="EPM2A-INTERACTING PROTEIN 1"/>
    <property type="match status" value="1"/>
</dbReference>
<organism evidence="1 2">
    <name type="scientific">Holothuria leucospilota</name>
    <name type="common">Black long sea cucumber</name>
    <name type="synonym">Mertensiothuria leucospilota</name>
    <dbReference type="NCBI Taxonomy" id="206669"/>
    <lineage>
        <taxon>Eukaryota</taxon>
        <taxon>Metazoa</taxon>
        <taxon>Echinodermata</taxon>
        <taxon>Eleutherozoa</taxon>
        <taxon>Echinozoa</taxon>
        <taxon>Holothuroidea</taxon>
        <taxon>Aspidochirotacea</taxon>
        <taxon>Aspidochirotida</taxon>
        <taxon>Holothuriidae</taxon>
        <taxon>Holothuria</taxon>
    </lineage>
</organism>
<dbReference type="Proteomes" id="UP001152320">
    <property type="component" value="Chromosome 13"/>
</dbReference>
<proteinExistence type="predicted"/>
<keyword evidence="2" id="KW-1185">Reference proteome</keyword>
<evidence type="ECO:0000313" key="2">
    <source>
        <dbReference type="Proteomes" id="UP001152320"/>
    </source>
</evidence>
<sequence length="81" mass="9055">MWLDEEIVENYPNLSAQAQNLLLLFPTSYLVECAFSAVADILTIKRGSLDITERGDLCLKLTKLVPDVKTLVQKHQAQGSH</sequence>